<evidence type="ECO:0000313" key="2">
    <source>
        <dbReference type="EMBL" id="MEB3041290.1"/>
    </source>
</evidence>
<name>A0ABU5YC36_9FLAO</name>
<dbReference type="RefSeq" id="WP_323979926.1">
    <property type="nucleotide sequence ID" value="NZ_JAYKBV010000018.1"/>
</dbReference>
<protein>
    <recommendedName>
        <fullName evidence="4">DNA methylase</fullName>
    </recommendedName>
</protein>
<comment type="caution">
    <text evidence="2">The sequence shown here is derived from an EMBL/GenBank/DDBJ whole genome shotgun (WGS) entry which is preliminary data.</text>
</comment>
<sequence length="252" mass="28902">MKPIETMKVKQAQSITIQRSQINFASYNPRRLSDTAKKKLKANLKRIGLAGGIVWNETTGNLVSGHQRLSIIDEIEKYNPDTHENDYPIRVEVLQLSDKEEKEQNIFFNSTTAQGEFDNDLLAALIPEIDYDLAGLDEADINVLIADVPVFDVADYNQAVKEDFRNLEQITEEERLARKEAVKQAKQATKDNLSEEVTGDPYITLSFYDYESKLYFMEVLKNKIEESKIIYSVRPDDKYIKGEIVQQIIENS</sequence>
<proteinExistence type="predicted"/>
<dbReference type="Proteomes" id="UP001324270">
    <property type="component" value="Unassembled WGS sequence"/>
</dbReference>
<feature type="coiled-coil region" evidence="1">
    <location>
        <begin position="153"/>
        <end position="196"/>
    </location>
</feature>
<gene>
    <name evidence="2" type="ORF">VJJ49_11410</name>
</gene>
<keyword evidence="1" id="KW-0175">Coiled coil</keyword>
<evidence type="ECO:0000313" key="3">
    <source>
        <dbReference type="Proteomes" id="UP001324270"/>
    </source>
</evidence>
<evidence type="ECO:0000256" key="1">
    <source>
        <dbReference type="SAM" id="Coils"/>
    </source>
</evidence>
<dbReference type="EMBL" id="JAYKBV010000018">
    <property type="protein sequence ID" value="MEB3041290.1"/>
    <property type="molecule type" value="Genomic_DNA"/>
</dbReference>
<accession>A0ABU5YC36</accession>
<organism evidence="2 3">
    <name type="scientific">Capnocytophaga gingivalis</name>
    <dbReference type="NCBI Taxonomy" id="1017"/>
    <lineage>
        <taxon>Bacteria</taxon>
        <taxon>Pseudomonadati</taxon>
        <taxon>Bacteroidota</taxon>
        <taxon>Flavobacteriia</taxon>
        <taxon>Flavobacteriales</taxon>
        <taxon>Flavobacteriaceae</taxon>
        <taxon>Capnocytophaga</taxon>
    </lineage>
</organism>
<keyword evidence="3" id="KW-1185">Reference proteome</keyword>
<reference evidence="2 3" key="1">
    <citation type="submission" date="2023-12" db="EMBL/GenBank/DDBJ databases">
        <title>Genomic sequences of Capnocytophaga and Parvimonas strains.</title>
        <authorList>
            <person name="Watt R.M."/>
            <person name="Wang M."/>
            <person name="Yang T."/>
            <person name="Tong W.M."/>
        </authorList>
    </citation>
    <scope>NUCLEOTIDE SEQUENCE [LARGE SCALE GENOMIC DNA]</scope>
    <source>
        <strain evidence="2 3">CCUG 13156</strain>
    </source>
</reference>
<evidence type="ECO:0008006" key="4">
    <source>
        <dbReference type="Google" id="ProtNLM"/>
    </source>
</evidence>